<comment type="caution">
    <text evidence="3">The sequence shown here is derived from an EMBL/GenBank/DDBJ whole genome shotgun (WGS) entry which is preliminary data.</text>
</comment>
<dbReference type="Proteomes" id="UP000799441">
    <property type="component" value="Unassembled WGS sequence"/>
</dbReference>
<name>A0A9P4UPG5_9PEZI</name>
<feature type="region of interest" description="Disordered" evidence="1">
    <location>
        <begin position="153"/>
        <end position="230"/>
    </location>
</feature>
<sequence>MADYDSDSSGDNNDVETNVLLGYASQEPTEDEFSQLGGYPTWLDDRSPPSAYLAKCKVCNGYTNLLLQLNADLPGDFPGHERRLYLVACKRKACRRKVGSVRAFRGSKQQGANTTSKTAQEPAVAGVGLGDALFGSRPAGNTAAGRAANPFATPSSSAAATSNNPFAPASALAAKPPQPPSHANNGNLKDLPETFASKARLASTEEDKSTSDSLVRSLSKPPPYEPWPSTSAFPPAYPSYHLDAEKEFLEPEDSTSIPQNARLDTSGEGSSGSGGGLEDKAAFESTLDHTFQRFADRLSQNPEQVLRYEWQAQPLLYSKSDQVGALFATSQDSGSGSGIRTSSASGSGKSKIPRCANCGAGRVFELQLTPHLIAMLEAEDEGLEGMDWGTVILGVCTKDCIERKAAEEGTLVGYVEEWVGVQWEELTGKGKAGAGSR</sequence>
<evidence type="ECO:0000259" key="2">
    <source>
        <dbReference type="Pfam" id="PF04194"/>
    </source>
</evidence>
<feature type="compositionally biased region" description="Low complexity" evidence="1">
    <location>
        <begin position="153"/>
        <end position="171"/>
    </location>
</feature>
<dbReference type="PANTHER" id="PTHR47524">
    <property type="entry name" value="20S RRNA ACCUMULATION PROTEIN 4"/>
    <property type="match status" value="1"/>
</dbReference>
<dbReference type="InterPro" id="IPR007320">
    <property type="entry name" value="PDCD2_C"/>
</dbReference>
<dbReference type="GO" id="GO:0005737">
    <property type="term" value="C:cytoplasm"/>
    <property type="evidence" value="ECO:0007669"/>
    <property type="project" value="InterPro"/>
</dbReference>
<dbReference type="EMBL" id="MU003776">
    <property type="protein sequence ID" value="KAF2723432.1"/>
    <property type="molecule type" value="Genomic_DNA"/>
</dbReference>
<gene>
    <name evidence="3" type="ORF">K431DRAFT_337399</name>
</gene>
<feature type="region of interest" description="Disordered" evidence="1">
    <location>
        <begin position="249"/>
        <end position="279"/>
    </location>
</feature>
<feature type="compositionally biased region" description="Polar residues" evidence="1">
    <location>
        <begin position="330"/>
        <end position="348"/>
    </location>
</feature>
<reference evidence="3" key="1">
    <citation type="journal article" date="2020" name="Stud. Mycol.">
        <title>101 Dothideomycetes genomes: a test case for predicting lifestyles and emergence of pathogens.</title>
        <authorList>
            <person name="Haridas S."/>
            <person name="Albert R."/>
            <person name="Binder M."/>
            <person name="Bloem J."/>
            <person name="Labutti K."/>
            <person name="Salamov A."/>
            <person name="Andreopoulos B."/>
            <person name="Baker S."/>
            <person name="Barry K."/>
            <person name="Bills G."/>
            <person name="Bluhm B."/>
            <person name="Cannon C."/>
            <person name="Castanera R."/>
            <person name="Culley D."/>
            <person name="Daum C."/>
            <person name="Ezra D."/>
            <person name="Gonzalez J."/>
            <person name="Henrissat B."/>
            <person name="Kuo A."/>
            <person name="Liang C."/>
            <person name="Lipzen A."/>
            <person name="Lutzoni F."/>
            <person name="Magnuson J."/>
            <person name="Mondo S."/>
            <person name="Nolan M."/>
            <person name="Ohm R."/>
            <person name="Pangilinan J."/>
            <person name="Park H.-J."/>
            <person name="Ramirez L."/>
            <person name="Alfaro M."/>
            <person name="Sun H."/>
            <person name="Tritt A."/>
            <person name="Yoshinaga Y."/>
            <person name="Zwiers L.-H."/>
            <person name="Turgeon B."/>
            <person name="Goodwin S."/>
            <person name="Spatafora J."/>
            <person name="Crous P."/>
            <person name="Grigoriev I."/>
        </authorList>
    </citation>
    <scope>NUCLEOTIDE SEQUENCE</scope>
    <source>
        <strain evidence="3">CBS 116435</strain>
    </source>
</reference>
<evidence type="ECO:0000256" key="1">
    <source>
        <dbReference type="SAM" id="MobiDB-lite"/>
    </source>
</evidence>
<dbReference type="AlphaFoldDB" id="A0A9P4UPG5"/>
<organism evidence="3 4">
    <name type="scientific">Polychaeton citri CBS 116435</name>
    <dbReference type="NCBI Taxonomy" id="1314669"/>
    <lineage>
        <taxon>Eukaryota</taxon>
        <taxon>Fungi</taxon>
        <taxon>Dikarya</taxon>
        <taxon>Ascomycota</taxon>
        <taxon>Pezizomycotina</taxon>
        <taxon>Dothideomycetes</taxon>
        <taxon>Dothideomycetidae</taxon>
        <taxon>Capnodiales</taxon>
        <taxon>Capnodiaceae</taxon>
        <taxon>Polychaeton</taxon>
    </lineage>
</organism>
<feature type="domain" description="Programmed cell death protein 2 C-terminal" evidence="2">
    <location>
        <begin position="288"/>
        <end position="423"/>
    </location>
</feature>
<dbReference type="PANTHER" id="PTHR47524:SF1">
    <property type="entry name" value="20S RRNA ACCUMULATION PROTEIN 4"/>
    <property type="match status" value="1"/>
</dbReference>
<keyword evidence="4" id="KW-1185">Reference proteome</keyword>
<dbReference type="GO" id="GO:0030490">
    <property type="term" value="P:maturation of SSU-rRNA"/>
    <property type="evidence" value="ECO:0007669"/>
    <property type="project" value="TreeGrafter"/>
</dbReference>
<accession>A0A9P4UPG5</accession>
<protein>
    <recommendedName>
        <fullName evidence="2">Programmed cell death protein 2 C-terminal domain-containing protein</fullName>
    </recommendedName>
</protein>
<feature type="compositionally biased region" description="Polar residues" evidence="1">
    <location>
        <begin position="254"/>
        <end position="263"/>
    </location>
</feature>
<dbReference type="Pfam" id="PF04194">
    <property type="entry name" value="PDCD2_C"/>
    <property type="match status" value="1"/>
</dbReference>
<evidence type="ECO:0000313" key="3">
    <source>
        <dbReference type="EMBL" id="KAF2723432.1"/>
    </source>
</evidence>
<evidence type="ECO:0000313" key="4">
    <source>
        <dbReference type="Proteomes" id="UP000799441"/>
    </source>
</evidence>
<proteinExistence type="predicted"/>
<feature type="region of interest" description="Disordered" evidence="1">
    <location>
        <begin position="330"/>
        <end position="351"/>
    </location>
</feature>
<dbReference type="OrthoDB" id="443682at2759"/>